<accession>A0A8J8NHK6</accession>
<evidence type="ECO:0000313" key="2">
    <source>
        <dbReference type="EMBL" id="TNV74849.1"/>
    </source>
</evidence>
<protein>
    <submittedName>
        <fullName evidence="2">Uncharacterized protein</fullName>
    </submittedName>
</protein>
<feature type="transmembrane region" description="Helical" evidence="1">
    <location>
        <begin position="21"/>
        <end position="51"/>
    </location>
</feature>
<evidence type="ECO:0000313" key="3">
    <source>
        <dbReference type="Proteomes" id="UP000785679"/>
    </source>
</evidence>
<reference evidence="2" key="1">
    <citation type="submission" date="2019-06" db="EMBL/GenBank/DDBJ databases">
        <authorList>
            <person name="Zheng W."/>
        </authorList>
    </citation>
    <scope>NUCLEOTIDE SEQUENCE</scope>
    <source>
        <strain evidence="2">QDHG01</strain>
    </source>
</reference>
<dbReference type="AlphaFoldDB" id="A0A8J8NHK6"/>
<sequence>MKLNPLSVKLMLSQPLTSRKILLTYGFLSVYGYDICTWPSMTIMVAVYLIFEQLDLFAQMLASMQQVTFPVS</sequence>
<keyword evidence="3" id="KW-1185">Reference proteome</keyword>
<keyword evidence="1" id="KW-0812">Transmembrane</keyword>
<evidence type="ECO:0000256" key="1">
    <source>
        <dbReference type="SAM" id="Phobius"/>
    </source>
</evidence>
<dbReference type="EMBL" id="RRYP01016596">
    <property type="protein sequence ID" value="TNV74849.1"/>
    <property type="molecule type" value="Genomic_DNA"/>
</dbReference>
<gene>
    <name evidence="2" type="ORF">FGO68_gene3729</name>
</gene>
<keyword evidence="1" id="KW-1133">Transmembrane helix</keyword>
<dbReference type="Proteomes" id="UP000785679">
    <property type="component" value="Unassembled WGS sequence"/>
</dbReference>
<name>A0A8J8NHK6_HALGN</name>
<comment type="caution">
    <text evidence="2">The sequence shown here is derived from an EMBL/GenBank/DDBJ whole genome shotgun (WGS) entry which is preliminary data.</text>
</comment>
<keyword evidence="1" id="KW-0472">Membrane</keyword>
<organism evidence="2 3">
    <name type="scientific">Halteria grandinella</name>
    <dbReference type="NCBI Taxonomy" id="5974"/>
    <lineage>
        <taxon>Eukaryota</taxon>
        <taxon>Sar</taxon>
        <taxon>Alveolata</taxon>
        <taxon>Ciliophora</taxon>
        <taxon>Intramacronucleata</taxon>
        <taxon>Spirotrichea</taxon>
        <taxon>Stichotrichia</taxon>
        <taxon>Sporadotrichida</taxon>
        <taxon>Halteriidae</taxon>
        <taxon>Halteria</taxon>
    </lineage>
</organism>
<proteinExistence type="predicted"/>